<evidence type="ECO:0008006" key="2">
    <source>
        <dbReference type="Google" id="ProtNLM"/>
    </source>
</evidence>
<reference evidence="1" key="1">
    <citation type="submission" date="2019-11" db="EMBL/GenBank/DDBJ databases">
        <authorList>
            <person name="Feng L."/>
        </authorList>
    </citation>
    <scope>NUCLEOTIDE SEQUENCE</scope>
    <source>
        <strain evidence="1">VatypicaLFYP47</strain>
    </source>
</reference>
<protein>
    <recommendedName>
        <fullName evidence="2">CRISPR-associated protein</fullName>
    </recommendedName>
</protein>
<dbReference type="AlphaFoldDB" id="A0A6N3B0Z2"/>
<organism evidence="1">
    <name type="scientific">Veillonella atypica</name>
    <dbReference type="NCBI Taxonomy" id="39777"/>
    <lineage>
        <taxon>Bacteria</taxon>
        <taxon>Bacillati</taxon>
        <taxon>Bacillota</taxon>
        <taxon>Negativicutes</taxon>
        <taxon>Veillonellales</taxon>
        <taxon>Veillonellaceae</taxon>
        <taxon>Veillonella</taxon>
    </lineage>
</organism>
<accession>A0A6N3B0Z2</accession>
<evidence type="ECO:0000313" key="1">
    <source>
        <dbReference type="EMBL" id="VYT95506.1"/>
    </source>
</evidence>
<dbReference type="EMBL" id="CACRUN010000012">
    <property type="protein sequence ID" value="VYT95506.1"/>
    <property type="molecule type" value="Genomic_DNA"/>
</dbReference>
<sequence length="120" mass="13681">MFINHTNHSSKYWSDEQLVAARQYGDIIDMPFPCIDPLASTKDIARLAQDYAGRIIALHPTAVLCQGEFIYCHALVERLLAVGITVLAATSERVVEESYHDGVNEKTVNFRFVQFREYCR</sequence>
<name>A0A6N3B0Z2_9FIRM</name>
<dbReference type="RefSeq" id="WP_156718012.1">
    <property type="nucleotide sequence ID" value="NZ_CACRUN010000012.1"/>
</dbReference>
<proteinExistence type="predicted"/>
<gene>
    <name evidence="1" type="ORF">VALFYP47_00102</name>
</gene>